<sequence length="124" mass="14096">MHRDKIFKLAKGFRGRAKNCIRVARERVEKSLQYAFRDRKAKKREMRSLWITRITAGSRQYGVKYSQLMHGLKQENIQVNRKMLSELAMNEPYSFKALVDQVRFMQGGSSGGSGAQAAAAAVAK</sequence>
<dbReference type="GO" id="GO:1990904">
    <property type="term" value="C:ribonucleoprotein complex"/>
    <property type="evidence" value="ECO:0007669"/>
    <property type="project" value="UniProtKB-KW"/>
</dbReference>
<evidence type="ECO:0000313" key="7">
    <source>
        <dbReference type="Proteomes" id="UP001205105"/>
    </source>
</evidence>
<dbReference type="Gene3D" id="6.10.160.10">
    <property type="match status" value="1"/>
</dbReference>
<dbReference type="Pfam" id="PF00453">
    <property type="entry name" value="Ribosomal_L20"/>
    <property type="match status" value="1"/>
</dbReference>
<evidence type="ECO:0000256" key="5">
    <source>
        <dbReference type="RuleBase" id="RU004311"/>
    </source>
</evidence>
<proteinExistence type="inferred from homology"/>
<dbReference type="NCBIfam" id="TIGR01032">
    <property type="entry name" value="rplT_bact"/>
    <property type="match status" value="1"/>
</dbReference>
<evidence type="ECO:0000256" key="1">
    <source>
        <dbReference type="ARBA" id="ARBA00007698"/>
    </source>
</evidence>
<dbReference type="EMBL" id="JADXDR010000025">
    <property type="protein sequence ID" value="KAI7844681.1"/>
    <property type="molecule type" value="Genomic_DNA"/>
</dbReference>
<evidence type="ECO:0000256" key="4">
    <source>
        <dbReference type="RuleBase" id="RU000561"/>
    </source>
</evidence>
<dbReference type="Gene3D" id="1.10.1900.20">
    <property type="entry name" value="Ribosomal protein L20"/>
    <property type="match status" value="1"/>
</dbReference>
<organism evidence="6 7">
    <name type="scientific">Chlorella ohadii</name>
    <dbReference type="NCBI Taxonomy" id="2649997"/>
    <lineage>
        <taxon>Eukaryota</taxon>
        <taxon>Viridiplantae</taxon>
        <taxon>Chlorophyta</taxon>
        <taxon>core chlorophytes</taxon>
        <taxon>Trebouxiophyceae</taxon>
        <taxon>Chlorellales</taxon>
        <taxon>Chlorellaceae</taxon>
        <taxon>Chlorella clade</taxon>
        <taxon>Chlorella</taxon>
    </lineage>
</organism>
<keyword evidence="5" id="KW-0694">RNA-binding</keyword>
<dbReference type="GO" id="GO:0005840">
    <property type="term" value="C:ribosome"/>
    <property type="evidence" value="ECO:0007669"/>
    <property type="project" value="UniProtKB-KW"/>
</dbReference>
<dbReference type="InterPro" id="IPR035566">
    <property type="entry name" value="Ribosomal_protein_bL20_C"/>
</dbReference>
<dbReference type="HAMAP" id="MF_00382">
    <property type="entry name" value="Ribosomal_bL20"/>
    <property type="match status" value="1"/>
</dbReference>
<dbReference type="GO" id="GO:0019843">
    <property type="term" value="F:rRNA binding"/>
    <property type="evidence" value="ECO:0007669"/>
    <property type="project" value="UniProtKB-KW"/>
</dbReference>
<dbReference type="SUPFAM" id="SSF74731">
    <property type="entry name" value="Ribosomal protein L20"/>
    <property type="match status" value="1"/>
</dbReference>
<keyword evidence="2 4" id="KW-0689">Ribosomal protein</keyword>
<dbReference type="PRINTS" id="PR00062">
    <property type="entry name" value="RIBOSOMALL20"/>
</dbReference>
<keyword evidence="5" id="KW-0699">rRNA-binding</keyword>
<dbReference type="FunFam" id="1.10.1900.20:FF:000001">
    <property type="entry name" value="50S ribosomal protein L20"/>
    <property type="match status" value="1"/>
</dbReference>
<dbReference type="GO" id="GO:0003735">
    <property type="term" value="F:structural constituent of ribosome"/>
    <property type="evidence" value="ECO:0007669"/>
    <property type="project" value="InterPro"/>
</dbReference>
<dbReference type="GO" id="GO:0006412">
    <property type="term" value="P:translation"/>
    <property type="evidence" value="ECO:0007669"/>
    <property type="project" value="InterPro"/>
</dbReference>
<comment type="similarity">
    <text evidence="1 4">Belongs to the bacterial ribosomal protein bL20 family.</text>
</comment>
<keyword evidence="7" id="KW-1185">Reference proteome</keyword>
<evidence type="ECO:0000256" key="3">
    <source>
        <dbReference type="ARBA" id="ARBA00023274"/>
    </source>
</evidence>
<dbReference type="InterPro" id="IPR005813">
    <property type="entry name" value="Ribosomal_bL20"/>
</dbReference>
<comment type="function">
    <text evidence="5">Binds directly to 23S ribosomal RNA and is necessary for the in vitro assembly process of the 50S ribosomal subunit. It is not involved in the protein synthesizing functions of that subunit.</text>
</comment>
<evidence type="ECO:0000313" key="6">
    <source>
        <dbReference type="EMBL" id="KAI7844681.1"/>
    </source>
</evidence>
<keyword evidence="3 4" id="KW-0687">Ribonucleoprotein</keyword>
<dbReference type="Proteomes" id="UP001205105">
    <property type="component" value="Unassembled WGS sequence"/>
</dbReference>
<evidence type="ECO:0000256" key="2">
    <source>
        <dbReference type="ARBA" id="ARBA00022980"/>
    </source>
</evidence>
<dbReference type="CDD" id="cd07026">
    <property type="entry name" value="Ribosomal_L20"/>
    <property type="match status" value="1"/>
</dbReference>
<dbReference type="PANTHER" id="PTHR10986">
    <property type="entry name" value="39S RIBOSOMAL PROTEIN L20"/>
    <property type="match status" value="1"/>
</dbReference>
<accession>A0AAD5DYP6</accession>
<name>A0AAD5DYP6_9CHLO</name>
<comment type="caution">
    <text evidence="6">The sequence shown here is derived from an EMBL/GenBank/DDBJ whole genome shotgun (WGS) entry which is preliminary data.</text>
</comment>
<gene>
    <name evidence="6" type="ORF">COHA_001770</name>
</gene>
<dbReference type="AlphaFoldDB" id="A0AAD5DYP6"/>
<protein>
    <recommendedName>
        <fullName evidence="5">50S ribosomal protein L20</fullName>
    </recommendedName>
</protein>
<reference evidence="6" key="1">
    <citation type="submission" date="2020-11" db="EMBL/GenBank/DDBJ databases">
        <title>Chlorella ohadii genome sequencing and assembly.</title>
        <authorList>
            <person name="Murik O."/>
            <person name="Treves H."/>
            <person name="Kedem I."/>
            <person name="Shotland Y."/>
            <person name="Kaplan A."/>
        </authorList>
    </citation>
    <scope>NUCLEOTIDE SEQUENCE</scope>
    <source>
        <strain evidence="6">1</strain>
    </source>
</reference>